<proteinExistence type="predicted"/>
<name>A0A7Y9JY03_9CELL</name>
<evidence type="ECO:0000313" key="2">
    <source>
        <dbReference type="EMBL" id="NYD86192.1"/>
    </source>
</evidence>
<gene>
    <name evidence="2" type="ORF">BKA21_001741</name>
    <name evidence="1" type="ORF">Col01nite_34540</name>
</gene>
<reference evidence="2 3" key="1">
    <citation type="submission" date="2020-07" db="EMBL/GenBank/DDBJ databases">
        <title>Sequencing the genomes of 1000 actinobacteria strains.</title>
        <authorList>
            <person name="Klenk H.-P."/>
        </authorList>
    </citation>
    <scope>NUCLEOTIDE SEQUENCE [LARGE SCALE GENOMIC DNA]</scope>
    <source>
        <strain evidence="2 3">DSM 24482</strain>
    </source>
</reference>
<sequence length="131" mass="14167">MLGETDAERLGDHADAVDATRTLVAAADKPTLRAWWVDSLTSRDLEVRALWPAWTALRHLPAHDFTPSREFNAASCEVCGLRREPYEAAPVELVRAATLVAPEHPVDTAPLHALLAAVGALGPQAQLTDEL</sequence>
<dbReference type="Proteomes" id="UP000577956">
    <property type="component" value="Unassembled WGS sequence"/>
</dbReference>
<evidence type="ECO:0000313" key="4">
    <source>
        <dbReference type="Proteomes" id="UP000618382"/>
    </source>
</evidence>
<reference evidence="1 4" key="2">
    <citation type="submission" date="2021-01" db="EMBL/GenBank/DDBJ databases">
        <title>Whole genome shotgun sequence of Cellulomonas oligotrophica NBRC 109435.</title>
        <authorList>
            <person name="Komaki H."/>
            <person name="Tamura T."/>
        </authorList>
    </citation>
    <scope>NUCLEOTIDE SEQUENCE [LARGE SCALE GENOMIC DNA]</scope>
    <source>
        <strain evidence="1 4">NBRC 109435</strain>
    </source>
</reference>
<dbReference type="EMBL" id="BONN01000015">
    <property type="protein sequence ID" value="GIG34295.1"/>
    <property type="molecule type" value="Genomic_DNA"/>
</dbReference>
<protein>
    <submittedName>
        <fullName evidence="2">Uncharacterized protein</fullName>
    </submittedName>
</protein>
<dbReference type="RefSeq" id="WP_140457861.1">
    <property type="nucleotide sequence ID" value="NZ_BAABFI010000001.1"/>
</dbReference>
<dbReference type="Proteomes" id="UP000618382">
    <property type="component" value="Unassembled WGS sequence"/>
</dbReference>
<dbReference type="AlphaFoldDB" id="A0A7Y9JY03"/>
<organism evidence="2 3">
    <name type="scientific">Cellulomonas oligotrophica</name>
    <dbReference type="NCBI Taxonomy" id="931536"/>
    <lineage>
        <taxon>Bacteria</taxon>
        <taxon>Bacillati</taxon>
        <taxon>Actinomycetota</taxon>
        <taxon>Actinomycetes</taxon>
        <taxon>Micrococcales</taxon>
        <taxon>Cellulomonadaceae</taxon>
        <taxon>Cellulomonas</taxon>
    </lineage>
</organism>
<comment type="caution">
    <text evidence="2">The sequence shown here is derived from an EMBL/GenBank/DDBJ whole genome shotgun (WGS) entry which is preliminary data.</text>
</comment>
<evidence type="ECO:0000313" key="3">
    <source>
        <dbReference type="Proteomes" id="UP000577956"/>
    </source>
</evidence>
<evidence type="ECO:0000313" key="1">
    <source>
        <dbReference type="EMBL" id="GIG34295.1"/>
    </source>
</evidence>
<dbReference type="EMBL" id="JACCBK010000001">
    <property type="protein sequence ID" value="NYD86192.1"/>
    <property type="molecule type" value="Genomic_DNA"/>
</dbReference>
<keyword evidence="4" id="KW-1185">Reference proteome</keyword>
<accession>A0A7Y9JY03</accession>